<reference evidence="1 2" key="1">
    <citation type="submission" date="2017-09" db="EMBL/GenBank/DDBJ databases">
        <title>Depth-based differentiation of microbial function through sediment-hosted aquifers and enrichment of novel symbionts in the deep terrestrial subsurface.</title>
        <authorList>
            <person name="Probst A.J."/>
            <person name="Ladd B."/>
            <person name="Jarett J.K."/>
            <person name="Geller-Mcgrath D.E."/>
            <person name="Sieber C.M."/>
            <person name="Emerson J.B."/>
            <person name="Anantharaman K."/>
            <person name="Thomas B.C."/>
            <person name="Malmstrom R."/>
            <person name="Stieglmeier M."/>
            <person name="Klingl A."/>
            <person name="Woyke T."/>
            <person name="Ryan C.M."/>
            <person name="Banfield J.F."/>
        </authorList>
    </citation>
    <scope>NUCLEOTIDE SEQUENCE [LARGE SCALE GENOMIC DNA]</scope>
    <source>
        <strain evidence="1">CG08_land_8_20_14_0_20_40_16</strain>
    </source>
</reference>
<accession>A0A2H0YV83</accession>
<evidence type="ECO:0000313" key="2">
    <source>
        <dbReference type="Proteomes" id="UP000231542"/>
    </source>
</evidence>
<dbReference type="Pfam" id="PF19927">
    <property type="entry name" value="DUF6390"/>
    <property type="match status" value="1"/>
</dbReference>
<name>A0A2H0YV83_9BACT</name>
<dbReference type="AlphaFoldDB" id="A0A2H0YV83"/>
<gene>
    <name evidence="1" type="ORF">COT24_04730</name>
</gene>
<evidence type="ECO:0000313" key="1">
    <source>
        <dbReference type="EMBL" id="PIS42219.1"/>
    </source>
</evidence>
<dbReference type="InterPro" id="IPR045660">
    <property type="entry name" value="DUF6390"/>
</dbReference>
<protein>
    <submittedName>
        <fullName evidence="1">Uncharacterized protein</fullName>
    </submittedName>
</protein>
<dbReference type="EMBL" id="PEXU01000052">
    <property type="protein sequence ID" value="PIS42219.1"/>
    <property type="molecule type" value="Genomic_DNA"/>
</dbReference>
<organism evidence="1 2">
    <name type="scientific">Candidatus Kerfeldbacteria bacterium CG08_land_8_20_14_0_20_40_16</name>
    <dbReference type="NCBI Taxonomy" id="2014244"/>
    <lineage>
        <taxon>Bacteria</taxon>
        <taxon>Candidatus Kerfeldiibacteriota</taxon>
    </lineage>
</organism>
<dbReference type="Proteomes" id="UP000231542">
    <property type="component" value="Unassembled WGS sequence"/>
</dbReference>
<proteinExistence type="predicted"/>
<sequence>MEGLITCARYAYSPNQLGYCGPDKNNNLQEYISSNVQDAGLKEILVDFQTLKPYLTFISQANRIPDAFNQRVVEAYWIGNSLLQNISANDFYRYLNDGLSLPKKLNRKSLNYLYDKLPLGAKPHHSFHVLNIFRRTGHLSIEHTVETMDNCCINWGRVMKIKPSRLLVQYRPLVLEQGKLAKGDFCQKEISHLMNCQSAPSKLEEGNLVTFHWNAVCEKIDPIQTRNLDFYTKQAIDLANLTL</sequence>
<comment type="caution">
    <text evidence="1">The sequence shown here is derived from an EMBL/GenBank/DDBJ whole genome shotgun (WGS) entry which is preliminary data.</text>
</comment>